<keyword evidence="4" id="KW-1185">Reference proteome</keyword>
<organism evidence="3 4">
    <name type="scientific">Pycnoporus cinnabarinus</name>
    <name type="common">Cinnabar-red polypore</name>
    <name type="synonym">Trametes cinnabarina</name>
    <dbReference type="NCBI Taxonomy" id="5643"/>
    <lineage>
        <taxon>Eukaryota</taxon>
        <taxon>Fungi</taxon>
        <taxon>Dikarya</taxon>
        <taxon>Basidiomycota</taxon>
        <taxon>Agaricomycotina</taxon>
        <taxon>Agaricomycetes</taxon>
        <taxon>Polyporales</taxon>
        <taxon>Polyporaceae</taxon>
        <taxon>Trametes</taxon>
    </lineage>
</organism>
<dbReference type="EMBL" id="CCBP010000462">
    <property type="protein sequence ID" value="CDO77694.1"/>
    <property type="molecule type" value="Genomic_DNA"/>
</dbReference>
<dbReference type="GO" id="GO:0005739">
    <property type="term" value="C:mitochondrion"/>
    <property type="evidence" value="ECO:0007669"/>
    <property type="project" value="InterPro"/>
</dbReference>
<evidence type="ECO:0000313" key="3">
    <source>
        <dbReference type="EMBL" id="CDO77694.1"/>
    </source>
</evidence>
<dbReference type="OrthoDB" id="2444174at2759"/>
<dbReference type="PANTHER" id="PTHR39468:SF1">
    <property type="entry name" value="MTF2-LIKE C-TERMINAL DOMAIN-CONTAINING PROTEIN"/>
    <property type="match status" value="1"/>
</dbReference>
<dbReference type="AlphaFoldDB" id="A0A060SZK6"/>
<dbReference type="InterPro" id="IPR043837">
    <property type="entry name" value="Mtf2-like_C"/>
</dbReference>
<name>A0A060SZK6_PYCCI</name>
<reference evidence="3" key="1">
    <citation type="submission" date="2014-01" db="EMBL/GenBank/DDBJ databases">
        <title>The genome of the white-rot fungus Pycnoporus cinnabarinus: a basidiomycete model with a versatile arsenal for lignocellulosic biomass breakdown.</title>
        <authorList>
            <person name="Levasseur A."/>
            <person name="Lomascolo A."/>
            <person name="Ruiz-Duenas F.J."/>
            <person name="Uzan E."/>
            <person name="Piumi F."/>
            <person name="Kues U."/>
            <person name="Ram A.F.J."/>
            <person name="Murat C."/>
            <person name="Haon M."/>
            <person name="Benoit I."/>
            <person name="Arfi Y."/>
            <person name="Chevret D."/>
            <person name="Drula E."/>
            <person name="Kwon M.J."/>
            <person name="Gouret P."/>
            <person name="Lesage-Meessen L."/>
            <person name="Lombard V."/>
            <person name="Mariette J."/>
            <person name="Noirot C."/>
            <person name="Park J."/>
            <person name="Patyshakuliyeva A."/>
            <person name="Wieneger R.A.B."/>
            <person name="Wosten H.A.B."/>
            <person name="Martin F."/>
            <person name="Coutinho P.M."/>
            <person name="de Vries R."/>
            <person name="Martinez A.T."/>
            <person name="Klopp C."/>
            <person name="Pontarotti P."/>
            <person name="Henrissat B."/>
            <person name="Record E."/>
        </authorList>
    </citation>
    <scope>NUCLEOTIDE SEQUENCE [LARGE SCALE GENOMIC DNA]</scope>
    <source>
        <strain evidence="3">BRFM137</strain>
    </source>
</reference>
<dbReference type="HOGENOM" id="CLU_039423_0_0_1"/>
<accession>A0A060SZK6</accession>
<evidence type="ECO:0000313" key="4">
    <source>
        <dbReference type="Proteomes" id="UP000029665"/>
    </source>
</evidence>
<evidence type="ECO:0000256" key="1">
    <source>
        <dbReference type="SAM" id="MobiDB-lite"/>
    </source>
</evidence>
<dbReference type="STRING" id="5643.A0A060SZK6"/>
<feature type="region of interest" description="Disordered" evidence="1">
    <location>
        <begin position="185"/>
        <end position="236"/>
    </location>
</feature>
<dbReference type="InterPro" id="IPR040009">
    <property type="entry name" value="Mtf2/C5D6.12-like"/>
</dbReference>
<evidence type="ECO:0000259" key="2">
    <source>
        <dbReference type="Pfam" id="PF19189"/>
    </source>
</evidence>
<feature type="domain" description="Mtf2-like C-terminal" evidence="2">
    <location>
        <begin position="152"/>
        <end position="355"/>
    </location>
</feature>
<feature type="compositionally biased region" description="Polar residues" evidence="1">
    <location>
        <begin position="194"/>
        <end position="207"/>
    </location>
</feature>
<dbReference type="Proteomes" id="UP000029665">
    <property type="component" value="Unassembled WGS sequence"/>
</dbReference>
<protein>
    <recommendedName>
        <fullName evidence="2">Mtf2-like C-terminal domain-containing protein</fullName>
    </recommendedName>
</protein>
<comment type="caution">
    <text evidence="3">The sequence shown here is derived from an EMBL/GenBank/DDBJ whole genome shotgun (WGS) entry which is preliminary data.</text>
</comment>
<dbReference type="Pfam" id="PF19189">
    <property type="entry name" value="Mtf2"/>
    <property type="match status" value="1"/>
</dbReference>
<dbReference type="PANTHER" id="PTHR39468">
    <property type="entry name" value="CHROMOSOME 7, WHOLE GENOME SHOTGUN SEQUENCE"/>
    <property type="match status" value="1"/>
</dbReference>
<dbReference type="OMA" id="FNTIFNA"/>
<proteinExistence type="predicted"/>
<gene>
    <name evidence="3" type="ORF">BN946_scf184969.g45</name>
</gene>
<sequence length="452" mass="51381">MCRGSLLNSFPFELCEKSITLDNTYKRVLDRTSDSDNSIFSPFSSTWDNVFEDIKSDVAPHTQLTNPRSLRRLNLSSRANKSVRPEAITASETQVIAEMFTQVFENTTQHKDDASSPGAVGLGRSRRSAALNSVYSKLRSHSQKLRWTTEADQELDRKKEEMELCETDAQLLEWAMREVFGEFTRSPTRPPVLPSSTAAKPDVSTSRDAPHNSSSPSSSSSPAPPQPEEGVQHHSSSYPHLLAALMRTFREKYKDPHLALALFNHARHLSIASYVFGCTTPAYNELIETRWRCFRDLRSVVGLLEEMRVNGIEMDGRTRLLGERIRGEVGTRTYWQEENAIESGEVRELLHRLERLIVVEKPKRGSGARRASAEPEDRPVVRRRKWNAHIEEEWKRNVLEEAKKDTYQFERYAPRNVKQTYALGAFGQQEKPASSAIMSAQDKLKNALAAMR</sequence>